<feature type="non-terminal residue" evidence="6">
    <location>
        <position position="1"/>
    </location>
</feature>
<dbReference type="InterPro" id="IPR036589">
    <property type="entry name" value="HCY_dom_sf"/>
</dbReference>
<dbReference type="SUPFAM" id="SSF82282">
    <property type="entry name" value="Homocysteine S-methyltransferase"/>
    <property type="match status" value="1"/>
</dbReference>
<dbReference type="InterPro" id="IPR017226">
    <property type="entry name" value="BHMT-like"/>
</dbReference>
<keyword evidence="2 4" id="KW-0808">Transferase</keyword>
<feature type="binding site" evidence="4">
    <location>
        <position position="295"/>
    </location>
    <ligand>
        <name>Zn(2+)</name>
        <dbReference type="ChEBI" id="CHEBI:29105"/>
    </ligand>
</feature>
<dbReference type="InterPro" id="IPR003726">
    <property type="entry name" value="HCY_dom"/>
</dbReference>
<dbReference type="PROSITE" id="PS50970">
    <property type="entry name" value="HCY"/>
    <property type="match status" value="1"/>
</dbReference>
<dbReference type="PANTHER" id="PTHR11103:SF18">
    <property type="entry name" value="SLR1189 PROTEIN"/>
    <property type="match status" value="1"/>
</dbReference>
<evidence type="ECO:0000313" key="6">
    <source>
        <dbReference type="EMBL" id="KAJ8302040.1"/>
    </source>
</evidence>
<comment type="cofactor">
    <cofactor evidence="4">
        <name>Zn(2+)</name>
        <dbReference type="ChEBI" id="CHEBI:29105"/>
    </cofactor>
</comment>
<comment type="pathway">
    <text evidence="3">Amino-acid biosynthesis; L-methionine biosynthesis via de novo pathway.</text>
</comment>
<dbReference type="Gene3D" id="3.20.20.330">
    <property type="entry name" value="Homocysteine-binding-like domain"/>
    <property type="match status" value="1"/>
</dbReference>
<feature type="non-terminal residue" evidence="6">
    <location>
        <position position="344"/>
    </location>
</feature>
<gene>
    <name evidence="6" type="ORF">KUTeg_021027</name>
</gene>
<keyword evidence="4" id="KW-0479">Metal-binding</keyword>
<evidence type="ECO:0000256" key="4">
    <source>
        <dbReference type="PROSITE-ProRule" id="PRU00333"/>
    </source>
</evidence>
<name>A0ABQ9EF21_TEGGR</name>
<accession>A0ABQ9EF21</accession>
<evidence type="ECO:0000256" key="1">
    <source>
        <dbReference type="ARBA" id="ARBA00022603"/>
    </source>
</evidence>
<feature type="binding site" evidence="4">
    <location>
        <position position="212"/>
    </location>
    <ligand>
        <name>Zn(2+)</name>
        <dbReference type="ChEBI" id="CHEBI:29105"/>
    </ligand>
</feature>
<sequence length="344" mass="38227">FNNSIGLRERLQEGEDLIVAEGYIFEFERRGYVKAGCFVPEVVIEHPEHVRLLHEEFVHAGSDVVLAFTYYGHREKLKVINREDDLEKLNINALKIAREVADKTGTLMAGNICNSTVYASGNPDAIKKAELMFKEQIEWAVKYGADFIVAETFSELGEAMLALECIKKYAKGLPAVVSLMPGMEDVTLDGLTIPDACRKLELAGADVVGINCCRGPKTMLPLIKDIRQTCKGPICALPVPYRTTPENPTMQSLRNEAGQMVFPIDLPAYACSRTEIAEFAKEAKKIGVQYIGLCCGNASHYLRVIAEIYGRTPPASKYTPDMSQHFVWGDREHVSNYNADTLVD</sequence>
<organism evidence="6 7">
    <name type="scientific">Tegillarca granosa</name>
    <name type="common">Malaysian cockle</name>
    <name type="synonym">Anadara granosa</name>
    <dbReference type="NCBI Taxonomy" id="220873"/>
    <lineage>
        <taxon>Eukaryota</taxon>
        <taxon>Metazoa</taxon>
        <taxon>Spiralia</taxon>
        <taxon>Lophotrochozoa</taxon>
        <taxon>Mollusca</taxon>
        <taxon>Bivalvia</taxon>
        <taxon>Autobranchia</taxon>
        <taxon>Pteriomorphia</taxon>
        <taxon>Arcoida</taxon>
        <taxon>Arcoidea</taxon>
        <taxon>Arcidae</taxon>
        <taxon>Tegillarca</taxon>
    </lineage>
</organism>
<dbReference type="EMBL" id="JARBDR010000918">
    <property type="protein sequence ID" value="KAJ8302040.1"/>
    <property type="molecule type" value="Genomic_DNA"/>
</dbReference>
<dbReference type="PIRSF" id="PIRSF037505">
    <property type="entry name" value="Betaine_HMT"/>
    <property type="match status" value="1"/>
</dbReference>
<dbReference type="Pfam" id="PF02574">
    <property type="entry name" value="S-methyl_trans"/>
    <property type="match status" value="1"/>
</dbReference>
<feature type="domain" description="Hcy-binding" evidence="5">
    <location>
        <begin position="5"/>
        <end position="309"/>
    </location>
</feature>
<evidence type="ECO:0000256" key="2">
    <source>
        <dbReference type="ARBA" id="ARBA00022679"/>
    </source>
</evidence>
<protein>
    <recommendedName>
        <fullName evidence="5">Hcy-binding domain-containing protein</fullName>
    </recommendedName>
</protein>
<keyword evidence="1 4" id="KW-0489">Methyltransferase</keyword>
<dbReference type="PANTHER" id="PTHR11103">
    <property type="entry name" value="SLR1189 PROTEIN"/>
    <property type="match status" value="1"/>
</dbReference>
<evidence type="ECO:0000259" key="5">
    <source>
        <dbReference type="PROSITE" id="PS50970"/>
    </source>
</evidence>
<comment type="caution">
    <text evidence="6">The sequence shown here is derived from an EMBL/GenBank/DDBJ whole genome shotgun (WGS) entry which is preliminary data.</text>
</comment>
<proteinExistence type="predicted"/>
<evidence type="ECO:0000256" key="3">
    <source>
        <dbReference type="ARBA" id="ARBA00034478"/>
    </source>
</evidence>
<reference evidence="6 7" key="1">
    <citation type="submission" date="2022-12" db="EMBL/GenBank/DDBJ databases">
        <title>Chromosome-level genome of Tegillarca granosa.</title>
        <authorList>
            <person name="Kim J."/>
        </authorList>
    </citation>
    <scope>NUCLEOTIDE SEQUENCE [LARGE SCALE GENOMIC DNA]</scope>
    <source>
        <strain evidence="6">Teg-2019</strain>
        <tissue evidence="6">Adductor muscle</tissue>
    </source>
</reference>
<feature type="binding site" evidence="4">
    <location>
        <position position="294"/>
    </location>
    <ligand>
        <name>Zn(2+)</name>
        <dbReference type="ChEBI" id="CHEBI:29105"/>
    </ligand>
</feature>
<dbReference type="Proteomes" id="UP001217089">
    <property type="component" value="Unassembled WGS sequence"/>
</dbReference>
<keyword evidence="4" id="KW-0862">Zinc</keyword>
<evidence type="ECO:0000313" key="7">
    <source>
        <dbReference type="Proteomes" id="UP001217089"/>
    </source>
</evidence>
<keyword evidence="7" id="KW-1185">Reference proteome</keyword>